<dbReference type="Gene3D" id="3.40.50.10130">
    <property type="match status" value="1"/>
</dbReference>
<dbReference type="OrthoDB" id="361020at2759"/>
<dbReference type="InterPro" id="IPR006167">
    <property type="entry name" value="XPF"/>
</dbReference>
<dbReference type="CDD" id="cd20078">
    <property type="entry name" value="XPF_nuclease_XPF_euk"/>
    <property type="match status" value="1"/>
</dbReference>
<evidence type="ECO:0000256" key="1">
    <source>
        <dbReference type="ARBA" id="ARBA00004123"/>
    </source>
</evidence>
<comment type="caution">
    <text evidence="12">The sequence shown here is derived from an EMBL/GenBank/DDBJ whole genome shotgun (WGS) entry which is preliminary data.</text>
</comment>
<keyword evidence="5" id="KW-0227">DNA damage</keyword>
<dbReference type="GO" id="GO:1901255">
    <property type="term" value="P:nucleotide-excision repair involved in interstrand cross-link repair"/>
    <property type="evidence" value="ECO:0007669"/>
    <property type="project" value="TreeGrafter"/>
</dbReference>
<dbReference type="InterPro" id="IPR011335">
    <property type="entry name" value="Restrct_endonuc-II-like"/>
</dbReference>
<sequence>MSQLAYHREIITELLAEDGLLILGRGLGLRRIQSTILRIYDEPQNLVIILNLQADEEEALQEDMESEAHERVAPGLGLRRIEYETPAEQRNEIYRAGGVMSVTSRILAVDMLLKRIPIHLITGILVMNAHRVSETSMEAFILRLYREGNTEGFIKAFSDAPESFVTGFAPLQNTLKNLMLRKVHLWPRFHLTVSHTLEVYKADVIELRQPLSDNMESIQHAIIECMDACLSELRRSCPTVDVEEFTVENALFKSFDAIIRQQLDPIWHRVGFKTKQLVGDLKTLRRLLSYLVEYDCVTFNSFIETVLASSGSAESQSRNQQSPWLFMEAADTLFTTSKDRVYRGVAKVESETPNTYKDFPPSIVPVLEEQPKWGLLHDVLDEIQADIHGDSLGRNHENTVVILVEDERTCLQLREYLSTMHLGKGLGGSGGQPMLRRLLKNYFRWKTGIAKVKQNIFEKDKQSNGQGSTPPQEGQRPHRGPGVPPPNKRRRVRGGSAAAAAGLHSTRRNMDELDQEARELASFLNANGISNESNGVNGEESKDAAAEEQYAYDEQEFSQQFSVLPASSLIIVRPYQGDKDDGFLEQVRPRFIIMYDPDPAFIRRVEVYRVLYPEIPVRVYFMVYNNSVEEQRYLSNVRKEKEAFEKLIRERSIMAIPFTEPNRRKPEDLFLKTLNTRIAGGGRIQNAGPPKVIVDMREFRSSLPPILHAQGMEIVPCTLQVADYILSPTMCVERKSISDLIGSFNSGRLYTQCVTMSAYYKDNILLIEFDQHKSFSLQSLSDMKADITMTDLSSKLVLLSLSFPKLRYIWSSSPYATAEIFEDLKASQEEPDPDKAVLVGLQDAEDIDSTFNLTPQDILRSIPGITFQNYRLIMNKVESLRELADMSLEDMGAIIGHENARRWVPESAKAAQVNVAHHTSPKPGVLPYELPARGCFMRLFYPIADTGRKRERAYWLPSTRYGTAMGEFGGIKPWVIWPLAATASTYKSQAWLDAEPHPDIQKFPVMIFSHGLGGNRVIYTAFCTEMASHGFIVCAIEHRDGSASCAKAVGCENLVMYVPPPTTKWGDPSTTAFRIQQLRYRLSEVDQCIQFLRYLNTSNNTIQDSLVEHWVGKLDLENIVVSGHSFGGATALETLRIPDAPISCGVLLDTWCGALIYPEEPNPILHPFIAINSEQFTDWSSNFNDLQKLLDVPSVRDRSILMHIEGSRHQSQADILVLFWGFVKYVKSVGGTIDPVLALDLNNRAIIEFIRRISTARQAPSLEYFDLKEDDAILSVDVQIRPPQVRLH</sequence>
<proteinExistence type="inferred from homology"/>
<dbReference type="GO" id="GO:0003697">
    <property type="term" value="F:single-stranded DNA binding"/>
    <property type="evidence" value="ECO:0007669"/>
    <property type="project" value="InterPro"/>
</dbReference>
<name>A0A261XZ07_9FUNG</name>
<dbReference type="InterPro" id="IPR029058">
    <property type="entry name" value="AB_hydrolase_fold"/>
</dbReference>
<keyword evidence="4" id="KW-0255">Endonuclease</keyword>
<dbReference type="Pfam" id="PF02732">
    <property type="entry name" value="ERCC4"/>
    <property type="match status" value="1"/>
</dbReference>
<evidence type="ECO:0000256" key="3">
    <source>
        <dbReference type="ARBA" id="ARBA00022722"/>
    </source>
</evidence>
<organism evidence="12 13">
    <name type="scientific">Bifiguratus adelaidae</name>
    <dbReference type="NCBI Taxonomy" id="1938954"/>
    <lineage>
        <taxon>Eukaryota</taxon>
        <taxon>Fungi</taxon>
        <taxon>Fungi incertae sedis</taxon>
        <taxon>Mucoromycota</taxon>
        <taxon>Mucoromycotina</taxon>
        <taxon>Endogonomycetes</taxon>
        <taxon>Endogonales</taxon>
        <taxon>Endogonales incertae sedis</taxon>
        <taxon>Bifiguratus</taxon>
    </lineage>
</organism>
<feature type="region of interest" description="Disordered" evidence="10">
    <location>
        <begin position="456"/>
        <end position="508"/>
    </location>
</feature>
<dbReference type="GO" id="GO:0000724">
    <property type="term" value="P:double-strand break repair via homologous recombination"/>
    <property type="evidence" value="ECO:0007669"/>
    <property type="project" value="TreeGrafter"/>
</dbReference>
<keyword evidence="9" id="KW-0539">Nucleus</keyword>
<comment type="similarity">
    <text evidence="2">Belongs to the XPF family.</text>
</comment>
<evidence type="ECO:0000313" key="12">
    <source>
        <dbReference type="EMBL" id="OZJ03595.1"/>
    </source>
</evidence>
<evidence type="ECO:0000256" key="2">
    <source>
        <dbReference type="ARBA" id="ARBA00010015"/>
    </source>
</evidence>
<dbReference type="EMBL" id="MVBO01000078">
    <property type="protein sequence ID" value="OZJ03595.1"/>
    <property type="molecule type" value="Genomic_DNA"/>
</dbReference>
<keyword evidence="13" id="KW-1185">Reference proteome</keyword>
<evidence type="ECO:0000256" key="10">
    <source>
        <dbReference type="SAM" id="MobiDB-lite"/>
    </source>
</evidence>
<dbReference type="Pfam" id="PF03403">
    <property type="entry name" value="PAF-AH_p_II"/>
    <property type="match status" value="1"/>
</dbReference>
<evidence type="ECO:0000256" key="6">
    <source>
        <dbReference type="ARBA" id="ARBA00022801"/>
    </source>
</evidence>
<dbReference type="NCBIfam" id="TIGR00596">
    <property type="entry name" value="rad1"/>
    <property type="match status" value="1"/>
</dbReference>
<keyword evidence="6" id="KW-0378">Hydrolase</keyword>
<evidence type="ECO:0000256" key="4">
    <source>
        <dbReference type="ARBA" id="ARBA00022759"/>
    </source>
</evidence>
<dbReference type="InterPro" id="IPR010994">
    <property type="entry name" value="RuvA_2-like"/>
</dbReference>
<keyword evidence="8" id="KW-0234">DNA repair</keyword>
<evidence type="ECO:0000259" key="11">
    <source>
        <dbReference type="SMART" id="SM00891"/>
    </source>
</evidence>
<dbReference type="GO" id="GO:0000110">
    <property type="term" value="C:nucleotide-excision repair factor 1 complex"/>
    <property type="evidence" value="ECO:0007669"/>
    <property type="project" value="TreeGrafter"/>
</dbReference>
<dbReference type="SUPFAM" id="SSF53474">
    <property type="entry name" value="alpha/beta-Hydrolases"/>
    <property type="match status" value="1"/>
</dbReference>
<reference evidence="12 13" key="1">
    <citation type="journal article" date="2017" name="Mycologia">
        <title>Bifiguratus adelaidae, gen. et sp. nov., a new member of Mucoromycotina in endophytic and soil-dwelling habitats.</title>
        <authorList>
            <person name="Torres-Cruz T.J."/>
            <person name="Billingsley Tobias T.L."/>
            <person name="Almatruk M."/>
            <person name="Hesse C."/>
            <person name="Kuske C.R."/>
            <person name="Desiro A."/>
            <person name="Benucci G.M."/>
            <person name="Bonito G."/>
            <person name="Stajich J.E."/>
            <person name="Dunlap C."/>
            <person name="Arnold A.E."/>
            <person name="Porras-Alfaro A."/>
        </authorList>
    </citation>
    <scope>NUCLEOTIDE SEQUENCE [LARGE SCALE GENOMIC DNA]</scope>
    <source>
        <strain evidence="12 13">AZ0501</strain>
    </source>
</reference>
<evidence type="ECO:0000256" key="9">
    <source>
        <dbReference type="ARBA" id="ARBA00023242"/>
    </source>
</evidence>
<dbReference type="GO" id="GO:0003684">
    <property type="term" value="F:damaged DNA binding"/>
    <property type="evidence" value="ECO:0007669"/>
    <property type="project" value="TreeGrafter"/>
</dbReference>
<protein>
    <recommendedName>
        <fullName evidence="11">ERCC4 domain-containing protein</fullName>
    </recommendedName>
</protein>
<dbReference type="SMART" id="SM00891">
    <property type="entry name" value="ERCC4"/>
    <property type="match status" value="1"/>
</dbReference>
<dbReference type="GO" id="GO:0000014">
    <property type="term" value="F:single-stranded DNA endodeoxyribonuclease activity"/>
    <property type="evidence" value="ECO:0007669"/>
    <property type="project" value="TreeGrafter"/>
</dbReference>
<dbReference type="SUPFAM" id="SSF47781">
    <property type="entry name" value="RuvA domain 2-like"/>
    <property type="match status" value="1"/>
</dbReference>
<evidence type="ECO:0000256" key="7">
    <source>
        <dbReference type="ARBA" id="ARBA00023125"/>
    </source>
</evidence>
<dbReference type="InterPro" id="IPR047520">
    <property type="entry name" value="XPF_nuclease"/>
</dbReference>
<evidence type="ECO:0000256" key="8">
    <source>
        <dbReference type="ARBA" id="ARBA00023204"/>
    </source>
</evidence>
<gene>
    <name evidence="12" type="ORF">BZG36_03031</name>
</gene>
<dbReference type="PANTHER" id="PTHR10150">
    <property type="entry name" value="DNA REPAIR ENDONUCLEASE XPF"/>
    <property type="match status" value="1"/>
</dbReference>
<evidence type="ECO:0000256" key="5">
    <source>
        <dbReference type="ARBA" id="ARBA00022763"/>
    </source>
</evidence>
<dbReference type="Gene3D" id="1.10.150.20">
    <property type="entry name" value="5' to 3' exonuclease, C-terminal subdomain"/>
    <property type="match status" value="1"/>
</dbReference>
<dbReference type="PANTHER" id="PTHR10150:SF0">
    <property type="entry name" value="DNA REPAIR ENDONUCLEASE XPF"/>
    <property type="match status" value="1"/>
</dbReference>
<dbReference type="SUPFAM" id="SSF52980">
    <property type="entry name" value="Restriction endonuclease-like"/>
    <property type="match status" value="1"/>
</dbReference>
<dbReference type="Proteomes" id="UP000242875">
    <property type="component" value="Unassembled WGS sequence"/>
</dbReference>
<dbReference type="GO" id="GO:0000712">
    <property type="term" value="P:resolution of meiotic recombination intermediates"/>
    <property type="evidence" value="ECO:0007669"/>
    <property type="project" value="TreeGrafter"/>
</dbReference>
<keyword evidence="7" id="KW-0238">DNA-binding</keyword>
<dbReference type="FunFam" id="3.40.50.10130:FF:000002">
    <property type="entry name" value="DNA repair endonuclease XPF"/>
    <property type="match status" value="1"/>
</dbReference>
<keyword evidence="3" id="KW-0540">Nuclease</keyword>
<evidence type="ECO:0000313" key="13">
    <source>
        <dbReference type="Proteomes" id="UP000242875"/>
    </source>
</evidence>
<feature type="compositionally biased region" description="Polar residues" evidence="10">
    <location>
        <begin position="463"/>
        <end position="472"/>
    </location>
</feature>
<dbReference type="Gene3D" id="3.40.50.1820">
    <property type="entry name" value="alpha/beta hydrolase"/>
    <property type="match status" value="1"/>
</dbReference>
<feature type="domain" description="ERCC4" evidence="11">
    <location>
        <begin position="691"/>
        <end position="771"/>
    </location>
</feature>
<dbReference type="InterPro" id="IPR006166">
    <property type="entry name" value="ERCC4_domain"/>
</dbReference>
<accession>A0A261XZ07</accession>
<comment type="subcellular location">
    <subcellularLocation>
        <location evidence="1">Nucleus</location>
    </subcellularLocation>
</comment>